<feature type="chain" id="PRO_5004662801" evidence="8">
    <location>
        <begin position="25"/>
        <end position="326"/>
    </location>
</feature>
<dbReference type="GO" id="GO:0030313">
    <property type="term" value="C:cell envelope"/>
    <property type="evidence" value="ECO:0007669"/>
    <property type="project" value="UniProtKB-SubCell"/>
</dbReference>
<protein>
    <submittedName>
        <fullName evidence="9">ABC-type zinc/manganese transporter substrate-binding protein</fullName>
    </submittedName>
</protein>
<evidence type="ECO:0000256" key="3">
    <source>
        <dbReference type="ARBA" id="ARBA00022448"/>
    </source>
</evidence>
<dbReference type="PATRIC" id="fig|946483.4.peg.1094"/>
<evidence type="ECO:0000313" key="9">
    <source>
        <dbReference type="EMBL" id="AGX87185.1"/>
    </source>
</evidence>
<dbReference type="PANTHER" id="PTHR42953">
    <property type="entry name" value="HIGH-AFFINITY ZINC UPTAKE SYSTEM PROTEIN ZNUA-RELATED"/>
    <property type="match status" value="1"/>
</dbReference>
<dbReference type="InterPro" id="IPR006129">
    <property type="entry name" value="AdhesinB"/>
</dbReference>
<evidence type="ECO:0000256" key="2">
    <source>
        <dbReference type="ARBA" id="ARBA00011028"/>
    </source>
</evidence>
<dbReference type="Gene3D" id="3.40.50.1980">
    <property type="entry name" value="Nitrogenase molybdenum iron protein domain"/>
    <property type="match status" value="2"/>
</dbReference>
<dbReference type="GO" id="GO:0030001">
    <property type="term" value="P:metal ion transport"/>
    <property type="evidence" value="ECO:0007669"/>
    <property type="project" value="InterPro"/>
</dbReference>
<keyword evidence="4" id="KW-0479">Metal-binding</keyword>
<dbReference type="AlphaFoldDB" id="U5N7A1"/>
<dbReference type="STRING" id="946483.Cenrod_1091"/>
<dbReference type="InterPro" id="IPR006128">
    <property type="entry name" value="Lipoprotein_PsaA-like"/>
</dbReference>
<dbReference type="HOGENOM" id="CLU_016838_1_1_4"/>
<dbReference type="GO" id="GO:0046872">
    <property type="term" value="F:metal ion binding"/>
    <property type="evidence" value="ECO:0007669"/>
    <property type="project" value="UniProtKB-KW"/>
</dbReference>
<keyword evidence="10" id="KW-1185">Reference proteome</keyword>
<reference evidence="9 10" key="1">
    <citation type="journal article" date="2013" name="Genome Biol.">
        <title>Genomic analysis reveals key aspects of prokaryotic symbiosis in the phototrophic consortium "Chlorochromatium aggregatum".</title>
        <authorList>
            <person name="Liu Z."/>
            <person name="Muller J."/>
            <person name="Li T."/>
            <person name="Alvey R.M."/>
            <person name="Vogl K."/>
            <person name="Frigaard N.U."/>
            <person name="Rockwell N.C."/>
            <person name="Boyd E.S."/>
            <person name="Tomsho L.P."/>
            <person name="Schuster S.C."/>
            <person name="Henke P."/>
            <person name="Rohde M."/>
            <person name="Overmann J."/>
            <person name="Bryant D.A."/>
        </authorList>
    </citation>
    <scope>NUCLEOTIDE SEQUENCE [LARGE SCALE GENOMIC DNA]</scope>
    <source>
        <strain evidence="9">CR</strain>
    </source>
</reference>
<dbReference type="OrthoDB" id="9793396at2"/>
<dbReference type="PRINTS" id="PR00691">
    <property type="entry name" value="ADHESINB"/>
</dbReference>
<evidence type="ECO:0000256" key="4">
    <source>
        <dbReference type="ARBA" id="ARBA00022723"/>
    </source>
</evidence>
<dbReference type="InterPro" id="IPR050492">
    <property type="entry name" value="Bact_metal-bind_prot9"/>
</dbReference>
<evidence type="ECO:0000313" key="10">
    <source>
        <dbReference type="Proteomes" id="UP000017184"/>
    </source>
</evidence>
<dbReference type="KEGG" id="cbx:Cenrod_1091"/>
<evidence type="ECO:0000256" key="5">
    <source>
        <dbReference type="ARBA" id="ARBA00022729"/>
    </source>
</evidence>
<feature type="region of interest" description="Disordered" evidence="7">
    <location>
        <begin position="131"/>
        <end position="155"/>
    </location>
</feature>
<dbReference type="RefSeq" id="WP_022772003.1">
    <property type="nucleotide sequence ID" value="NC_022576.1"/>
</dbReference>
<evidence type="ECO:0000256" key="7">
    <source>
        <dbReference type="SAM" id="MobiDB-lite"/>
    </source>
</evidence>
<sequence>MLWQCWKQWMVGLCALLVSMAWGAASKPVPMSEPIPVVASFSILGDVVRVVGADRIAVTNLVGPSQDAHTFEPRPTHARALLASRLVVLHGMELEPWAQKLLRSSGYSGAVVVASVGVQPRRFGNAVTLGAHHEHHDDHDDHQHHGHHRHGGIDPHAWQNPLHVVQYAHNIAEALSKVDPAGAAQYRRNAQSYEKELHALDAWIRDRLWTIPVAQRKVLTAHDAFGYFADRYQVTFLAPQGVLTDAEPSAKAVAQLIQRVRKEQIRAIFTENLDNSSLLRQIVAETGAKVLGSLYSDALSLPGTAGDTYLRMMRHNVDLLMQGLAR</sequence>
<comment type="similarity">
    <text evidence="2 6">Belongs to the bacterial solute-binding protein 9 family.</text>
</comment>
<dbReference type="GO" id="GO:0007155">
    <property type="term" value="P:cell adhesion"/>
    <property type="evidence" value="ECO:0007669"/>
    <property type="project" value="InterPro"/>
</dbReference>
<evidence type="ECO:0000256" key="1">
    <source>
        <dbReference type="ARBA" id="ARBA00004196"/>
    </source>
</evidence>
<dbReference type="eggNOG" id="COG0803">
    <property type="taxonomic scope" value="Bacteria"/>
</dbReference>
<organism evidence="9 10">
    <name type="scientific">Candidatus Symbiobacter mobilis CR</name>
    <dbReference type="NCBI Taxonomy" id="946483"/>
    <lineage>
        <taxon>Bacteria</taxon>
        <taxon>Pseudomonadati</taxon>
        <taxon>Pseudomonadota</taxon>
        <taxon>Betaproteobacteria</taxon>
        <taxon>Burkholderiales</taxon>
        <taxon>Comamonadaceae</taxon>
    </lineage>
</organism>
<dbReference type="SUPFAM" id="SSF53807">
    <property type="entry name" value="Helical backbone' metal receptor"/>
    <property type="match status" value="1"/>
</dbReference>
<dbReference type="Pfam" id="PF01297">
    <property type="entry name" value="ZnuA"/>
    <property type="match status" value="1"/>
</dbReference>
<proteinExistence type="inferred from homology"/>
<dbReference type="PRINTS" id="PR00690">
    <property type="entry name" value="ADHESNFAMILY"/>
</dbReference>
<keyword evidence="5 8" id="KW-0732">Signal</keyword>
<dbReference type="PANTHER" id="PTHR42953:SF1">
    <property type="entry name" value="METAL-BINDING PROTEIN HI_0362-RELATED"/>
    <property type="match status" value="1"/>
</dbReference>
<accession>U5N7A1</accession>
<dbReference type="InterPro" id="IPR006127">
    <property type="entry name" value="ZnuA-like"/>
</dbReference>
<name>U5N7A1_9BURK</name>
<evidence type="ECO:0000256" key="8">
    <source>
        <dbReference type="SAM" id="SignalP"/>
    </source>
</evidence>
<evidence type="ECO:0000256" key="6">
    <source>
        <dbReference type="RuleBase" id="RU003512"/>
    </source>
</evidence>
<dbReference type="EMBL" id="CP004885">
    <property type="protein sequence ID" value="AGX87185.1"/>
    <property type="molecule type" value="Genomic_DNA"/>
</dbReference>
<feature type="signal peptide" evidence="8">
    <location>
        <begin position="1"/>
        <end position="24"/>
    </location>
</feature>
<gene>
    <name evidence="9" type="ORF">Cenrod_1091</name>
</gene>
<feature type="compositionally biased region" description="Basic and acidic residues" evidence="7">
    <location>
        <begin position="131"/>
        <end position="143"/>
    </location>
</feature>
<dbReference type="Proteomes" id="UP000017184">
    <property type="component" value="Chromosome"/>
</dbReference>
<keyword evidence="3 6" id="KW-0813">Transport</keyword>
<comment type="subcellular location">
    <subcellularLocation>
        <location evidence="1">Cell envelope</location>
    </subcellularLocation>
</comment>